<dbReference type="Gene3D" id="3.30.750.44">
    <property type="match status" value="1"/>
</dbReference>
<dbReference type="GO" id="GO:0004175">
    <property type="term" value="F:endopeptidase activity"/>
    <property type="evidence" value="ECO:0007669"/>
    <property type="project" value="TreeGrafter"/>
</dbReference>
<gene>
    <name evidence="2" type="ORF">BIZ92_24665</name>
</gene>
<dbReference type="SUPFAM" id="SSF52096">
    <property type="entry name" value="ClpP/crotonase"/>
    <property type="match status" value="1"/>
</dbReference>
<dbReference type="InterPro" id="IPR001478">
    <property type="entry name" value="PDZ"/>
</dbReference>
<dbReference type="AlphaFoldDB" id="A0A1R1JV82"/>
<dbReference type="InterPro" id="IPR041489">
    <property type="entry name" value="PDZ_6"/>
</dbReference>
<dbReference type="PANTHER" id="PTHR32060:SF22">
    <property type="entry name" value="CARBOXYL-TERMINAL-PROCESSING PEPTIDASE 3, CHLOROPLASTIC"/>
    <property type="match status" value="1"/>
</dbReference>
<protein>
    <recommendedName>
        <fullName evidence="1">PDZ domain-containing protein</fullName>
    </recommendedName>
</protein>
<dbReference type="Proteomes" id="UP000187251">
    <property type="component" value="Unassembled WGS sequence"/>
</dbReference>
<evidence type="ECO:0000313" key="3">
    <source>
        <dbReference type="Proteomes" id="UP000187251"/>
    </source>
</evidence>
<accession>A0A1R1JV82</accession>
<dbReference type="OrthoDB" id="9812068at2"/>
<dbReference type="InterPro" id="IPR029045">
    <property type="entry name" value="ClpP/crotonase-like_dom_sf"/>
</dbReference>
<evidence type="ECO:0000313" key="2">
    <source>
        <dbReference type="EMBL" id="OMG89289.1"/>
    </source>
</evidence>
<proteinExistence type="predicted"/>
<dbReference type="InterPro" id="IPR005151">
    <property type="entry name" value="Tail-specific_protease"/>
</dbReference>
<sequence>MRRSLRALLLAGAVAQASPTAALERQEIEATLAAAMTQVVNQYVDPLDSGALTVRGLRALGALPEAAAPSRQAGIEQAILAGRQAEGIAPQTRILAGEILRFGDGAPREAALDATLRGMMAGLDPYSRVASRAELAPPPASVGLELSIQDGALTVVRPLPGGPGEQAGIQAGDILIQVDGHATAGLPLPEAVALLRGAPGTRPLLTLRRPGTAGAIMAQPVRGPVQAPPTVRWELDGAVAVIRNSAFDSRTGGQLRDAVDAATARAAAPLAGLVLDLRGNAGGLLDVAEQVAGLALPEGSPIGSLRGRAPDNVRALRARDPLVPRGVPMVVLVDRRTAAGAEIVAAALQDHGRALLIGAKTLGAGTIQTVLPLPAGQGALIVTTHRVHRANGAPLDETGVAPDMRLDEAKRRITVRDDIAADFNGALAQRVRDAVAGAPAGADVALLAARTALAPQPPIEAGARPTRNEGANR</sequence>
<comment type="caution">
    <text evidence="2">The sequence shown here is derived from an EMBL/GenBank/DDBJ whole genome shotgun (WGS) entry which is preliminary data.</text>
</comment>
<dbReference type="InterPro" id="IPR036034">
    <property type="entry name" value="PDZ_sf"/>
</dbReference>
<dbReference type="Gene3D" id="2.30.42.10">
    <property type="match status" value="1"/>
</dbReference>
<organism evidence="2 3">
    <name type="scientific">Alcaligenes xylosoxydans xylosoxydans</name>
    <name type="common">Achromobacter xylosoxidans</name>
    <dbReference type="NCBI Taxonomy" id="85698"/>
    <lineage>
        <taxon>Bacteria</taxon>
        <taxon>Pseudomonadati</taxon>
        <taxon>Pseudomonadota</taxon>
        <taxon>Betaproteobacteria</taxon>
        <taxon>Burkholderiales</taxon>
        <taxon>Alcaligenaceae</taxon>
        <taxon>Achromobacter</taxon>
    </lineage>
</organism>
<dbReference type="Pfam" id="PF03572">
    <property type="entry name" value="Peptidase_S41"/>
    <property type="match status" value="1"/>
</dbReference>
<dbReference type="SMART" id="SM00228">
    <property type="entry name" value="PDZ"/>
    <property type="match status" value="1"/>
</dbReference>
<dbReference type="RefSeq" id="WP_076411318.1">
    <property type="nucleotide sequence ID" value="NZ_AP028040.1"/>
</dbReference>
<feature type="domain" description="PDZ" evidence="1">
    <location>
        <begin position="132"/>
        <end position="210"/>
    </location>
</feature>
<dbReference type="SMART" id="SM00245">
    <property type="entry name" value="TSPc"/>
    <property type="match status" value="1"/>
</dbReference>
<reference evidence="2 3" key="1">
    <citation type="submission" date="2016-09" db="EMBL/GenBank/DDBJ databases">
        <title>Phylogenomics of Achromobacter.</title>
        <authorList>
            <person name="Jeukens J."/>
            <person name="Freschi L."/>
            <person name="Vincent A.T."/>
            <person name="Emond-Rheault J.-G."/>
            <person name="Kukavica-Ibrulj I."/>
            <person name="Charette S.J."/>
            <person name="Levesque R.C."/>
        </authorList>
    </citation>
    <scope>NUCLEOTIDE SEQUENCE [LARGE SCALE GENOMIC DNA]</scope>
    <source>
        <strain evidence="2 3">AUS488</strain>
    </source>
</reference>
<dbReference type="EMBL" id="MJMN01000011">
    <property type="protein sequence ID" value="OMG89289.1"/>
    <property type="molecule type" value="Genomic_DNA"/>
</dbReference>
<dbReference type="PROSITE" id="PS50106">
    <property type="entry name" value="PDZ"/>
    <property type="match status" value="1"/>
</dbReference>
<dbReference type="GO" id="GO:0006508">
    <property type="term" value="P:proteolysis"/>
    <property type="evidence" value="ECO:0007669"/>
    <property type="project" value="InterPro"/>
</dbReference>
<dbReference type="Gene3D" id="3.90.226.10">
    <property type="entry name" value="2-enoyl-CoA Hydratase, Chain A, domain 1"/>
    <property type="match status" value="1"/>
</dbReference>
<dbReference type="Pfam" id="PF17820">
    <property type="entry name" value="PDZ_6"/>
    <property type="match status" value="1"/>
</dbReference>
<evidence type="ECO:0000259" key="1">
    <source>
        <dbReference type="PROSITE" id="PS50106"/>
    </source>
</evidence>
<dbReference type="GO" id="GO:0008236">
    <property type="term" value="F:serine-type peptidase activity"/>
    <property type="evidence" value="ECO:0007669"/>
    <property type="project" value="InterPro"/>
</dbReference>
<dbReference type="SUPFAM" id="SSF50156">
    <property type="entry name" value="PDZ domain-like"/>
    <property type="match status" value="1"/>
</dbReference>
<dbReference type="PANTHER" id="PTHR32060">
    <property type="entry name" value="TAIL-SPECIFIC PROTEASE"/>
    <property type="match status" value="1"/>
</dbReference>
<dbReference type="CDD" id="cd06782">
    <property type="entry name" value="cpPDZ_CPP-like"/>
    <property type="match status" value="1"/>
</dbReference>
<name>A0A1R1JV82_ALCXX</name>